<dbReference type="EMBL" id="JAJTJA010000008">
    <property type="protein sequence ID" value="KAH8695000.1"/>
    <property type="molecule type" value="Genomic_DNA"/>
</dbReference>
<dbReference type="PANTHER" id="PTHR11106">
    <property type="entry name" value="GANGLIOSIDE INDUCED DIFFERENTIATION ASSOCIATED PROTEIN 2-RELATED"/>
    <property type="match status" value="1"/>
</dbReference>
<dbReference type="AlphaFoldDB" id="A0AAD4KSG2"/>
<dbReference type="PANTHER" id="PTHR11106:SF27">
    <property type="entry name" value="MACRO DOMAIN-CONTAINING PROTEIN"/>
    <property type="match status" value="1"/>
</dbReference>
<feature type="domain" description="Macro" evidence="2">
    <location>
        <begin position="28"/>
        <end position="211"/>
    </location>
</feature>
<evidence type="ECO:0000313" key="4">
    <source>
        <dbReference type="Proteomes" id="UP001201262"/>
    </source>
</evidence>
<dbReference type="Proteomes" id="UP001201262">
    <property type="component" value="Unassembled WGS sequence"/>
</dbReference>
<dbReference type="Pfam" id="PF01661">
    <property type="entry name" value="Macro"/>
    <property type="match status" value="1"/>
</dbReference>
<protein>
    <submittedName>
        <fullName evidence="3">LRP16 family protein</fullName>
    </submittedName>
</protein>
<feature type="region of interest" description="Disordered" evidence="1">
    <location>
        <begin position="278"/>
        <end position="310"/>
    </location>
</feature>
<dbReference type="RefSeq" id="XP_046070142.1">
    <property type="nucleotide sequence ID" value="XM_046211524.1"/>
</dbReference>
<dbReference type="Gene3D" id="3.40.220.10">
    <property type="entry name" value="Leucine Aminopeptidase, subunit E, domain 1"/>
    <property type="match status" value="1"/>
</dbReference>
<comment type="caution">
    <text evidence="3">The sequence shown here is derived from an EMBL/GenBank/DDBJ whole genome shotgun (WGS) entry which is preliminary data.</text>
</comment>
<name>A0AAD4KSG2_9EURO</name>
<dbReference type="SUPFAM" id="SSF52949">
    <property type="entry name" value="Macro domain-like"/>
    <property type="match status" value="1"/>
</dbReference>
<evidence type="ECO:0000259" key="2">
    <source>
        <dbReference type="PROSITE" id="PS51154"/>
    </source>
</evidence>
<proteinExistence type="predicted"/>
<sequence length="310" mass="33804">MASVLKLSEIPTLTRLYRSGVLRSSRQPVVTTPSKVINDIISHIKHDITELEVGCIVNAANRSLLGGGGVDGAIHSAAGPQLYEECLTLDGCETGHAKITNGYELPAEKIIHAVGPIYVRAKHDEAEQQLRGCYRRSLELAVQHGQRSIAFSAISTGVYGYPNTEAATAAIDEVRKFLNSGDNLSKFDRVIFCSFMTVDLLAYERILPAYFPPVTEELDATEENQGNQTQDDTVIVDKSESEVDLGFDTGDEHDWEEISEADNGHEDFQEELVQIGQADQEASVADVRSMQSSTADFDDLTGPAEANGQK</sequence>
<evidence type="ECO:0000256" key="1">
    <source>
        <dbReference type="SAM" id="MobiDB-lite"/>
    </source>
</evidence>
<dbReference type="InterPro" id="IPR043472">
    <property type="entry name" value="Macro_dom-like"/>
</dbReference>
<feature type="region of interest" description="Disordered" evidence="1">
    <location>
        <begin position="220"/>
        <end position="239"/>
    </location>
</feature>
<evidence type="ECO:0000313" key="3">
    <source>
        <dbReference type="EMBL" id="KAH8695000.1"/>
    </source>
</evidence>
<organism evidence="3 4">
    <name type="scientific">Talaromyces proteolyticus</name>
    <dbReference type="NCBI Taxonomy" id="1131652"/>
    <lineage>
        <taxon>Eukaryota</taxon>
        <taxon>Fungi</taxon>
        <taxon>Dikarya</taxon>
        <taxon>Ascomycota</taxon>
        <taxon>Pezizomycotina</taxon>
        <taxon>Eurotiomycetes</taxon>
        <taxon>Eurotiomycetidae</taxon>
        <taxon>Eurotiales</taxon>
        <taxon>Trichocomaceae</taxon>
        <taxon>Talaromyces</taxon>
        <taxon>Talaromyces sect. Bacilispori</taxon>
    </lineage>
</organism>
<dbReference type="SMART" id="SM00506">
    <property type="entry name" value="A1pp"/>
    <property type="match status" value="1"/>
</dbReference>
<reference evidence="3" key="1">
    <citation type="submission" date="2021-12" db="EMBL/GenBank/DDBJ databases">
        <title>Convergent genome expansion in fungi linked to evolution of root-endophyte symbiosis.</title>
        <authorList>
            <consortium name="DOE Joint Genome Institute"/>
            <person name="Ke Y.-H."/>
            <person name="Bonito G."/>
            <person name="Liao H.-L."/>
            <person name="Looney B."/>
            <person name="Rojas-Flechas A."/>
            <person name="Nash J."/>
            <person name="Hameed K."/>
            <person name="Schadt C."/>
            <person name="Martin F."/>
            <person name="Crous P.W."/>
            <person name="Miettinen O."/>
            <person name="Magnuson J.K."/>
            <person name="Labbe J."/>
            <person name="Jacobson D."/>
            <person name="Doktycz M.J."/>
            <person name="Veneault-Fourrey C."/>
            <person name="Kuo A."/>
            <person name="Mondo S."/>
            <person name="Calhoun S."/>
            <person name="Riley R."/>
            <person name="Ohm R."/>
            <person name="LaButti K."/>
            <person name="Andreopoulos B."/>
            <person name="Pangilinan J."/>
            <person name="Nolan M."/>
            <person name="Tritt A."/>
            <person name="Clum A."/>
            <person name="Lipzen A."/>
            <person name="Daum C."/>
            <person name="Barry K."/>
            <person name="Grigoriev I.V."/>
            <person name="Vilgalys R."/>
        </authorList>
    </citation>
    <scope>NUCLEOTIDE SEQUENCE</scope>
    <source>
        <strain evidence="3">PMI_201</strain>
    </source>
</reference>
<dbReference type="PROSITE" id="PS51154">
    <property type="entry name" value="MACRO"/>
    <property type="match status" value="1"/>
</dbReference>
<accession>A0AAD4KSG2</accession>
<dbReference type="GeneID" id="70241811"/>
<gene>
    <name evidence="3" type="ORF">BGW36DRAFT_299358</name>
</gene>
<dbReference type="InterPro" id="IPR002589">
    <property type="entry name" value="Macro_dom"/>
</dbReference>
<dbReference type="CDD" id="cd02908">
    <property type="entry name" value="Macro_OAADPr_deacetylase"/>
    <property type="match status" value="1"/>
</dbReference>
<keyword evidence="4" id="KW-1185">Reference proteome</keyword>
<feature type="compositionally biased region" description="Polar residues" evidence="1">
    <location>
        <begin position="223"/>
        <end position="232"/>
    </location>
</feature>